<evidence type="ECO:0000313" key="1">
    <source>
        <dbReference type="Proteomes" id="UP000887580"/>
    </source>
</evidence>
<dbReference type="Proteomes" id="UP000887580">
    <property type="component" value="Unplaced"/>
</dbReference>
<organism evidence="1 2">
    <name type="scientific">Panagrolaimus sp. PS1159</name>
    <dbReference type="NCBI Taxonomy" id="55785"/>
    <lineage>
        <taxon>Eukaryota</taxon>
        <taxon>Metazoa</taxon>
        <taxon>Ecdysozoa</taxon>
        <taxon>Nematoda</taxon>
        <taxon>Chromadorea</taxon>
        <taxon>Rhabditida</taxon>
        <taxon>Tylenchina</taxon>
        <taxon>Panagrolaimomorpha</taxon>
        <taxon>Panagrolaimoidea</taxon>
        <taxon>Panagrolaimidae</taxon>
        <taxon>Panagrolaimus</taxon>
    </lineage>
</organism>
<dbReference type="WBParaSite" id="PS1159_v2.g24813.t2">
    <property type="protein sequence ID" value="PS1159_v2.g24813.t2"/>
    <property type="gene ID" value="PS1159_v2.g24813"/>
</dbReference>
<sequence length="1075" mass="123021">MTTRSSTLPFKEKQNIVTNDILNGKYSNLNLNQNCQNSTKKFSEISKCITIGKTKVLNSGFGKTGDNSQTKKASSLWKNKSTNFVNNDFEKDYGLLKVENSNFIKKSSTLSLHIKAYENSNKTNLFNETKKNCLMKNAKHIFIDSKCIIQNPFEFPRQQNDKISEPEVSQFKASQQLLNPNQKSDNQLLIKFRVYFVKSENTMAGMRVENANNLDDLIKLSTLEESFMNELRKKDCKSVFKNVQRVMGEAESAMKKDDKPGAYVLYMRAGALCSIVQKSPSKDKFSRTEEGIKFIEFFKMIVENINQLSKQLTQYYEDRQLAVELSKVNLENEVIIPIKVEQPVKPQLSEDVFDDFITPKQLVDYAKKGRRILIIDYREKTDVQINFKDHADGSNIVVALCPPQFIESNITLVHLSKVMPVRERQKVDKKEMEKYDLVVFMDDDNPKRDSKNELLPPANHLLKGLTTYAYNYHLKRRPLFLKGGFKMWSFTYSPYTNQEFNMSLFSEEDEFGKILNECKRSFDISYPDLTRPREPEPPWPTSTGDESGNYSNDSQSNHSVTNGAVNYSQQYPQQQPTIPRRPETSFSTTPDAPPVLRNPMIPDRSLKPTAAPRTLPPNIPPSQTYPAPIKSVPKALPAVGTLGGARVADPTPPQIPSSKQSQYAASNGYSRNESTPIGFESRTTSTATQPQQYAVMPPRPPTPDRSTKAPALSQADTQKLLQLYTSAFTHLHQKSQFTKQPGVGFRNMGNTCFMNTTLQAIINTPRIHDIFTRDVFLKYVNEKNKFGTRGMISAVFSALVDLYFSGKVTVITPEIFLTTFANEVNRQLADRRQHDAQEFQIYLMDALHEDTNRVQIRKPFEQNYNGLNMIEHAKDYDVKLSQFASSPVADLFNLRTVSIVKCSICATSSATFEDQAQISLELQDNTFVRLDDCLKRHFKVELLQNDSRWNCPRCKRPQVATRQTFIWRMPKTLVIHFKRFSQYGNEYVKNDTNVHFDIEALRLDHYLHENAPQQKSLFSLYAVTNHTGTLNSGHYTSYVRSQHRWLKFDDDFVSEVSREALQSNKAFVLFYTSSG</sequence>
<name>A0AC35G7A6_9BILA</name>
<protein>
    <submittedName>
        <fullName evidence="2">USP domain-containing protein</fullName>
    </submittedName>
</protein>
<evidence type="ECO:0000313" key="2">
    <source>
        <dbReference type="WBParaSite" id="PS1159_v2.g24813.t2"/>
    </source>
</evidence>
<accession>A0AC35G7A6</accession>
<proteinExistence type="predicted"/>
<reference evidence="2" key="1">
    <citation type="submission" date="2022-11" db="UniProtKB">
        <authorList>
            <consortium name="WormBaseParasite"/>
        </authorList>
    </citation>
    <scope>IDENTIFICATION</scope>
</reference>